<evidence type="ECO:0000259" key="8">
    <source>
        <dbReference type="Pfam" id="PF01171"/>
    </source>
</evidence>
<reference evidence="10 11" key="1">
    <citation type="submission" date="2018-04" db="EMBL/GenBank/DDBJ databases">
        <title>Complete genome sequence of Hydrogenophilus thermoluteolus TH-1.</title>
        <authorList>
            <person name="Arai H."/>
        </authorList>
    </citation>
    <scope>NUCLEOTIDE SEQUENCE [LARGE SCALE GENOMIC DNA]</scope>
    <source>
        <strain evidence="10 11">TH-1</strain>
    </source>
</reference>
<dbReference type="NCBIfam" id="TIGR02432">
    <property type="entry name" value="lysidine_TilS_N"/>
    <property type="match status" value="1"/>
</dbReference>
<protein>
    <recommendedName>
        <fullName evidence="7">tRNA(Ile)-lysidine synthase</fullName>
        <ecNumber evidence="7">6.3.4.19</ecNumber>
    </recommendedName>
    <alternativeName>
        <fullName evidence="7">tRNA(Ile)-2-lysyl-cytidine synthase</fullName>
    </alternativeName>
    <alternativeName>
        <fullName evidence="7">tRNA(Ile)-lysidine synthetase</fullName>
    </alternativeName>
</protein>
<comment type="function">
    <text evidence="7">Ligates lysine onto the cytidine present at position 34 of the AUA codon-specific tRNA(Ile) that contains the anticodon CAU, in an ATP-dependent manner. Cytidine is converted to lysidine, thus changing the amino acid specificity of the tRNA from methionine to isoleucine.</text>
</comment>
<evidence type="ECO:0000313" key="10">
    <source>
        <dbReference type="EMBL" id="BBD76835.1"/>
    </source>
</evidence>
<gene>
    <name evidence="7 10" type="primary">tilS</name>
    <name evidence="10" type="ORF">HPTL_0567</name>
</gene>
<dbReference type="HAMAP" id="MF_01161">
    <property type="entry name" value="tRNA_Ile_lys_synt"/>
    <property type="match status" value="1"/>
</dbReference>
<keyword evidence="11" id="KW-1185">Reference proteome</keyword>
<dbReference type="GO" id="GO:0032267">
    <property type="term" value="F:tRNA(Ile)-lysidine synthase activity"/>
    <property type="evidence" value="ECO:0007669"/>
    <property type="project" value="UniProtKB-EC"/>
</dbReference>
<evidence type="ECO:0000256" key="3">
    <source>
        <dbReference type="ARBA" id="ARBA00022694"/>
    </source>
</evidence>
<evidence type="ECO:0000256" key="2">
    <source>
        <dbReference type="ARBA" id="ARBA00022598"/>
    </source>
</evidence>
<evidence type="ECO:0000256" key="1">
    <source>
        <dbReference type="ARBA" id="ARBA00022490"/>
    </source>
</evidence>
<dbReference type="EC" id="6.3.4.19" evidence="7"/>
<dbReference type="Pfam" id="PF01171">
    <property type="entry name" value="ATP_bind_3"/>
    <property type="match status" value="1"/>
</dbReference>
<keyword evidence="3 7" id="KW-0819">tRNA processing</keyword>
<dbReference type="Proteomes" id="UP000262004">
    <property type="component" value="Chromosome"/>
</dbReference>
<dbReference type="InterPro" id="IPR012795">
    <property type="entry name" value="tRNA_Ile_lys_synt_N"/>
</dbReference>
<dbReference type="InterPro" id="IPR011063">
    <property type="entry name" value="TilS/TtcA_N"/>
</dbReference>
<dbReference type="InterPro" id="IPR012094">
    <property type="entry name" value="tRNA_Ile_lys_synt"/>
</dbReference>
<comment type="subcellular location">
    <subcellularLocation>
        <location evidence="7">Cytoplasm</location>
    </subcellularLocation>
</comment>
<dbReference type="Gene3D" id="1.20.59.20">
    <property type="match status" value="1"/>
</dbReference>
<dbReference type="GO" id="GO:0005737">
    <property type="term" value="C:cytoplasm"/>
    <property type="evidence" value="ECO:0007669"/>
    <property type="project" value="UniProtKB-SubCell"/>
</dbReference>
<comment type="similarity">
    <text evidence="7">Belongs to the tRNA(Ile)-lysidine synthase family.</text>
</comment>
<dbReference type="KEGG" id="htl:HPTL_0567"/>
<evidence type="ECO:0000256" key="6">
    <source>
        <dbReference type="ARBA" id="ARBA00048539"/>
    </source>
</evidence>
<comment type="domain">
    <text evidence="7">The N-terminal region contains the highly conserved SGGXDS motif, predicted to be a P-loop motif involved in ATP binding.</text>
</comment>
<dbReference type="RefSeq" id="WP_170141251.1">
    <property type="nucleotide sequence ID" value="NZ_AP018558.1"/>
</dbReference>
<comment type="catalytic activity">
    <reaction evidence="6 7">
        <text>cytidine(34) in tRNA(Ile2) + L-lysine + ATP = lysidine(34) in tRNA(Ile2) + AMP + diphosphate + H(+)</text>
        <dbReference type="Rhea" id="RHEA:43744"/>
        <dbReference type="Rhea" id="RHEA-COMP:10625"/>
        <dbReference type="Rhea" id="RHEA-COMP:10670"/>
        <dbReference type="ChEBI" id="CHEBI:15378"/>
        <dbReference type="ChEBI" id="CHEBI:30616"/>
        <dbReference type="ChEBI" id="CHEBI:32551"/>
        <dbReference type="ChEBI" id="CHEBI:33019"/>
        <dbReference type="ChEBI" id="CHEBI:82748"/>
        <dbReference type="ChEBI" id="CHEBI:83665"/>
        <dbReference type="ChEBI" id="CHEBI:456215"/>
        <dbReference type="EC" id="6.3.4.19"/>
    </reaction>
</comment>
<feature type="binding site" evidence="7">
    <location>
        <begin position="22"/>
        <end position="27"/>
    </location>
    <ligand>
        <name>ATP</name>
        <dbReference type="ChEBI" id="CHEBI:30616"/>
    </ligand>
</feature>
<dbReference type="SUPFAM" id="SSF82829">
    <property type="entry name" value="MesJ substrate recognition domain-like"/>
    <property type="match status" value="1"/>
</dbReference>
<evidence type="ECO:0000256" key="4">
    <source>
        <dbReference type="ARBA" id="ARBA00022741"/>
    </source>
</evidence>
<dbReference type="InterPro" id="IPR014729">
    <property type="entry name" value="Rossmann-like_a/b/a_fold"/>
</dbReference>
<dbReference type="SUPFAM" id="SSF52402">
    <property type="entry name" value="Adenine nucleotide alpha hydrolases-like"/>
    <property type="match status" value="1"/>
</dbReference>
<evidence type="ECO:0000313" key="11">
    <source>
        <dbReference type="Proteomes" id="UP000262004"/>
    </source>
</evidence>
<dbReference type="InterPro" id="IPR015262">
    <property type="entry name" value="tRNA_Ile_lys_synt_subst-bd"/>
</dbReference>
<keyword evidence="4 7" id="KW-0547">Nucleotide-binding</keyword>
<dbReference type="GO" id="GO:0005524">
    <property type="term" value="F:ATP binding"/>
    <property type="evidence" value="ECO:0007669"/>
    <property type="project" value="UniProtKB-UniRule"/>
</dbReference>
<dbReference type="GO" id="GO:0006400">
    <property type="term" value="P:tRNA modification"/>
    <property type="evidence" value="ECO:0007669"/>
    <property type="project" value="UniProtKB-UniRule"/>
</dbReference>
<name>A0A2Z6DWR5_HYDTE</name>
<proteinExistence type="inferred from homology"/>
<dbReference type="PANTHER" id="PTHR43033:SF1">
    <property type="entry name" value="TRNA(ILE)-LYSIDINE SYNTHASE-RELATED"/>
    <property type="match status" value="1"/>
</dbReference>
<dbReference type="EMBL" id="AP018558">
    <property type="protein sequence ID" value="BBD76835.1"/>
    <property type="molecule type" value="Genomic_DNA"/>
</dbReference>
<dbReference type="AlphaFoldDB" id="A0A2Z6DWR5"/>
<keyword evidence="5 7" id="KW-0067">ATP-binding</keyword>
<dbReference type="PANTHER" id="PTHR43033">
    <property type="entry name" value="TRNA(ILE)-LYSIDINE SYNTHASE-RELATED"/>
    <property type="match status" value="1"/>
</dbReference>
<evidence type="ECO:0000259" key="9">
    <source>
        <dbReference type="Pfam" id="PF09179"/>
    </source>
</evidence>
<keyword evidence="1 7" id="KW-0963">Cytoplasm</keyword>
<accession>A0A2Z6DWR5</accession>
<dbReference type="CDD" id="cd01992">
    <property type="entry name" value="TilS_N"/>
    <property type="match status" value="1"/>
</dbReference>
<dbReference type="Gene3D" id="3.40.50.620">
    <property type="entry name" value="HUPs"/>
    <property type="match status" value="1"/>
</dbReference>
<organism evidence="10 11">
    <name type="scientific">Hydrogenophilus thermoluteolus</name>
    <name type="common">Pseudomonas hydrogenothermophila</name>
    <dbReference type="NCBI Taxonomy" id="297"/>
    <lineage>
        <taxon>Bacteria</taxon>
        <taxon>Pseudomonadati</taxon>
        <taxon>Pseudomonadota</taxon>
        <taxon>Hydrogenophilia</taxon>
        <taxon>Hydrogenophilales</taxon>
        <taxon>Hydrogenophilaceae</taxon>
        <taxon>Hydrogenophilus</taxon>
    </lineage>
</organism>
<sequence>MPPWAALDTAQQESDAFLVAFSGGADSTALLHGLLAARRAGKPPFQRRAVPLAAAHVHHGLQAQADAWLAHCAEQCAAWGVPFFAARVTVDAYLCSRLGLEAAARRARYRALATLAHDWAAELARSENRLTPLRITVVTAHHRDDQVETFWFRLLRGSGVLGLGAMRPWGPFPLVCSEPESRVACDPCLAAYDGRTVRLNLWRPLLTTPKSALVAYLREQRITWHEDPTNQTFDTKAHGGMRRNALRHALLPALRRTWPGLDAVSERTARVMQEAHACLMDLAEIDAAAIVDGAGRWRLDSFSALPAHRQRNLLRWALQANGWQPPPEARLDEALRQLAAHRSARKHACWTFRLTAQALLCADRQGVWLTPPRPTP</sequence>
<evidence type="ECO:0000256" key="5">
    <source>
        <dbReference type="ARBA" id="ARBA00022840"/>
    </source>
</evidence>
<dbReference type="Pfam" id="PF09179">
    <property type="entry name" value="TilS"/>
    <property type="match status" value="1"/>
</dbReference>
<keyword evidence="2 7" id="KW-0436">Ligase</keyword>
<evidence type="ECO:0000256" key="7">
    <source>
        <dbReference type="HAMAP-Rule" id="MF_01161"/>
    </source>
</evidence>
<feature type="domain" description="tRNA(Ile)-lysidine synthase substrate-binding" evidence="9">
    <location>
        <begin position="299"/>
        <end position="346"/>
    </location>
</feature>
<feature type="domain" description="tRNA(Ile)-lysidine/2-thiocytidine synthase N-terminal" evidence="8">
    <location>
        <begin position="17"/>
        <end position="248"/>
    </location>
</feature>